<comment type="caution">
    <text evidence="9">The sequence shown here is derived from an EMBL/GenBank/DDBJ whole genome shotgun (WGS) entry which is preliminary data.</text>
</comment>
<comment type="subcellular location">
    <subcellularLocation>
        <location evidence="1">Mitochondrion</location>
    </subcellularLocation>
</comment>
<keyword evidence="4" id="KW-0689">Ribosomal protein</keyword>
<comment type="similarity">
    <text evidence="2">Belongs to the mitochondrion-specific ribosomal protein mL46 family.</text>
</comment>
<dbReference type="InterPro" id="IPR015797">
    <property type="entry name" value="NUDIX_hydrolase-like_dom_sf"/>
</dbReference>
<dbReference type="GO" id="GO:0003735">
    <property type="term" value="F:structural constituent of ribosome"/>
    <property type="evidence" value="ECO:0007669"/>
    <property type="project" value="InterPro"/>
</dbReference>
<protein>
    <recommendedName>
        <fullName evidence="7">Large ribosomal subunit protein mL46</fullName>
    </recommendedName>
</protein>
<dbReference type="Proteomes" id="UP000053558">
    <property type="component" value="Unassembled WGS sequence"/>
</dbReference>
<evidence type="ECO:0000256" key="6">
    <source>
        <dbReference type="ARBA" id="ARBA00023274"/>
    </source>
</evidence>
<dbReference type="CDD" id="cd04661">
    <property type="entry name" value="NUDIX_MRP_L46"/>
    <property type="match status" value="1"/>
</dbReference>
<dbReference type="EMBL" id="JH711574">
    <property type="protein sequence ID" value="EIW85352.1"/>
    <property type="molecule type" value="Genomic_DNA"/>
</dbReference>
<evidence type="ECO:0000259" key="8">
    <source>
        <dbReference type="Pfam" id="PF11788"/>
    </source>
</evidence>
<evidence type="ECO:0000313" key="9">
    <source>
        <dbReference type="EMBL" id="EIW85352.1"/>
    </source>
</evidence>
<keyword evidence="10" id="KW-1185">Reference proteome</keyword>
<dbReference type="InterPro" id="IPR021757">
    <property type="entry name" value="Ribosomal_mL46_N"/>
</dbReference>
<accession>A0A5M3N1S9</accession>
<dbReference type="SUPFAM" id="SSF55811">
    <property type="entry name" value="Nudix"/>
    <property type="match status" value="1"/>
</dbReference>
<dbReference type="PANTHER" id="PTHR13124">
    <property type="entry name" value="39S RIBOSOMAL PROTEIN L46, MITOCHONDRIAL PRECURSOR-RELATED"/>
    <property type="match status" value="1"/>
</dbReference>
<keyword evidence="6" id="KW-0687">Ribonucleoprotein</keyword>
<reference evidence="10" key="1">
    <citation type="journal article" date="2012" name="Science">
        <title>The Paleozoic origin of enzymatic lignin decomposition reconstructed from 31 fungal genomes.</title>
        <authorList>
            <person name="Floudas D."/>
            <person name="Binder M."/>
            <person name="Riley R."/>
            <person name="Barry K."/>
            <person name="Blanchette R.A."/>
            <person name="Henrissat B."/>
            <person name="Martinez A.T."/>
            <person name="Otillar R."/>
            <person name="Spatafora J.W."/>
            <person name="Yadav J.S."/>
            <person name="Aerts A."/>
            <person name="Benoit I."/>
            <person name="Boyd A."/>
            <person name="Carlson A."/>
            <person name="Copeland A."/>
            <person name="Coutinho P.M."/>
            <person name="de Vries R.P."/>
            <person name="Ferreira P."/>
            <person name="Findley K."/>
            <person name="Foster B."/>
            <person name="Gaskell J."/>
            <person name="Glotzer D."/>
            <person name="Gorecki P."/>
            <person name="Heitman J."/>
            <person name="Hesse C."/>
            <person name="Hori C."/>
            <person name="Igarashi K."/>
            <person name="Jurgens J.A."/>
            <person name="Kallen N."/>
            <person name="Kersten P."/>
            <person name="Kohler A."/>
            <person name="Kuees U."/>
            <person name="Kumar T.K.A."/>
            <person name="Kuo A."/>
            <person name="LaButti K."/>
            <person name="Larrondo L.F."/>
            <person name="Lindquist E."/>
            <person name="Ling A."/>
            <person name="Lombard V."/>
            <person name="Lucas S."/>
            <person name="Lundell T."/>
            <person name="Martin R."/>
            <person name="McLaughlin D.J."/>
            <person name="Morgenstern I."/>
            <person name="Morin E."/>
            <person name="Murat C."/>
            <person name="Nagy L.G."/>
            <person name="Nolan M."/>
            <person name="Ohm R.A."/>
            <person name="Patyshakuliyeva A."/>
            <person name="Rokas A."/>
            <person name="Ruiz-Duenas F.J."/>
            <person name="Sabat G."/>
            <person name="Salamov A."/>
            <person name="Samejima M."/>
            <person name="Schmutz J."/>
            <person name="Slot J.C."/>
            <person name="St John F."/>
            <person name="Stenlid J."/>
            <person name="Sun H."/>
            <person name="Sun S."/>
            <person name="Syed K."/>
            <person name="Tsang A."/>
            <person name="Wiebenga A."/>
            <person name="Young D."/>
            <person name="Pisabarro A."/>
            <person name="Eastwood D.C."/>
            <person name="Martin F."/>
            <person name="Cullen D."/>
            <person name="Grigoriev I.V."/>
            <person name="Hibbett D.S."/>
        </authorList>
    </citation>
    <scope>NUCLEOTIDE SEQUENCE [LARGE SCALE GENOMIC DNA]</scope>
    <source>
        <strain evidence="10">RWD-64-598 SS2</strain>
    </source>
</reference>
<dbReference type="Pfam" id="PF11788">
    <property type="entry name" value="MRP-L46"/>
    <property type="match status" value="1"/>
</dbReference>
<dbReference type="InterPro" id="IPR040008">
    <property type="entry name" value="Ribosomal_mL46"/>
</dbReference>
<dbReference type="OMA" id="HPFENAF"/>
<evidence type="ECO:0000256" key="3">
    <source>
        <dbReference type="ARBA" id="ARBA00022946"/>
    </source>
</evidence>
<dbReference type="GeneID" id="19202661"/>
<dbReference type="GO" id="GO:0005762">
    <property type="term" value="C:mitochondrial large ribosomal subunit"/>
    <property type="evidence" value="ECO:0007669"/>
    <property type="project" value="TreeGrafter"/>
</dbReference>
<keyword evidence="5" id="KW-0496">Mitochondrion</keyword>
<evidence type="ECO:0000256" key="5">
    <source>
        <dbReference type="ARBA" id="ARBA00023128"/>
    </source>
</evidence>
<dbReference type="PANTHER" id="PTHR13124:SF12">
    <property type="entry name" value="LARGE RIBOSOMAL SUBUNIT PROTEIN ML46"/>
    <property type="match status" value="1"/>
</dbReference>
<dbReference type="AlphaFoldDB" id="A0A5M3N1S9"/>
<dbReference type="KEGG" id="cput:CONPUDRAFT_150164"/>
<keyword evidence="3" id="KW-0809">Transit peptide</keyword>
<dbReference type="OrthoDB" id="414075at2759"/>
<feature type="domain" description="Large ribosomal subunit protein mL46 N-terminal" evidence="8">
    <location>
        <begin position="42"/>
        <end position="134"/>
    </location>
</feature>
<evidence type="ECO:0000256" key="4">
    <source>
        <dbReference type="ARBA" id="ARBA00022980"/>
    </source>
</evidence>
<dbReference type="RefSeq" id="XP_007764859.1">
    <property type="nucleotide sequence ID" value="XM_007766669.1"/>
</dbReference>
<evidence type="ECO:0000256" key="2">
    <source>
        <dbReference type="ARBA" id="ARBA00009070"/>
    </source>
</evidence>
<dbReference type="Gene3D" id="3.90.79.10">
    <property type="entry name" value="Nucleoside Triphosphate Pyrophosphohydrolase"/>
    <property type="match status" value="1"/>
</dbReference>
<sequence>MFAQARLAASRQPTKACLRRFLATEVDASVASTSASQTRPVLNTAVILNRSPIITRTPSPFERAYYKYQANIHRALQNPFPNEFYFKQGSPLEARFNVEEQRRERAALGTPFGMQEGEKSEAVLQAEQTIRDEEDLRMPRQHEADTKNDFKDLNRRGQRNLYLALLQKEGDKHVWRFPQGPVNQGELLHHAAERDLETQCGDGMDTWIVSRKPVGVYHPPSPPATDPAKKNVVFFYKAHIMAGQVQHDPKTTLDFAWLTKGELSERVEPTYWESVKDMLSDF</sequence>
<gene>
    <name evidence="9" type="ORF">CONPUDRAFT_150164</name>
</gene>
<name>A0A5M3N1S9_CONPW</name>
<proteinExistence type="inferred from homology"/>
<evidence type="ECO:0000256" key="1">
    <source>
        <dbReference type="ARBA" id="ARBA00004173"/>
    </source>
</evidence>
<organism evidence="9 10">
    <name type="scientific">Coniophora puteana (strain RWD-64-598)</name>
    <name type="common">Brown rot fungus</name>
    <dbReference type="NCBI Taxonomy" id="741705"/>
    <lineage>
        <taxon>Eukaryota</taxon>
        <taxon>Fungi</taxon>
        <taxon>Dikarya</taxon>
        <taxon>Basidiomycota</taxon>
        <taxon>Agaricomycotina</taxon>
        <taxon>Agaricomycetes</taxon>
        <taxon>Agaricomycetidae</taxon>
        <taxon>Boletales</taxon>
        <taxon>Coniophorineae</taxon>
        <taxon>Coniophoraceae</taxon>
        <taxon>Coniophora</taxon>
    </lineage>
</organism>
<evidence type="ECO:0000313" key="10">
    <source>
        <dbReference type="Proteomes" id="UP000053558"/>
    </source>
</evidence>
<evidence type="ECO:0000256" key="7">
    <source>
        <dbReference type="ARBA" id="ARBA00035190"/>
    </source>
</evidence>
<dbReference type="InterPro" id="IPR033650">
    <property type="entry name" value="Ribosomal_mL46_NUDIX"/>
</dbReference>